<dbReference type="InterPro" id="IPR015077">
    <property type="entry name" value="DUF1858"/>
</dbReference>
<dbReference type="PANTHER" id="PTHR39341:SF1">
    <property type="entry name" value="DUF1858 DOMAIN-CONTAINING PROTEIN"/>
    <property type="match status" value="1"/>
</dbReference>
<proteinExistence type="predicted"/>
<dbReference type="RefSeq" id="WP_012103672.1">
    <property type="nucleotide sequence ID" value="NZ_CP018335.1"/>
</dbReference>
<dbReference type="Pfam" id="PF08984">
    <property type="entry name" value="DUF1858"/>
    <property type="match status" value="1"/>
</dbReference>
<dbReference type="PANTHER" id="PTHR39341">
    <property type="entry name" value="BSL7085 PROTEIN"/>
    <property type="match status" value="1"/>
</dbReference>
<evidence type="ECO:0000259" key="1">
    <source>
        <dbReference type="Pfam" id="PF08984"/>
    </source>
</evidence>
<feature type="domain" description="DUF1858" evidence="1">
    <location>
        <begin position="4"/>
        <end position="57"/>
    </location>
</feature>
<evidence type="ECO:0000313" key="3">
    <source>
        <dbReference type="Proteomes" id="UP000184604"/>
    </source>
</evidence>
<dbReference type="OrthoDB" id="15017at2"/>
<organism evidence="2 3">
    <name type="scientific">Clostridium kluyveri</name>
    <dbReference type="NCBI Taxonomy" id="1534"/>
    <lineage>
        <taxon>Bacteria</taxon>
        <taxon>Bacillati</taxon>
        <taxon>Bacillota</taxon>
        <taxon>Clostridia</taxon>
        <taxon>Eubacteriales</taxon>
        <taxon>Clostridiaceae</taxon>
        <taxon>Clostridium</taxon>
    </lineage>
</organism>
<dbReference type="AlphaFoldDB" id="A0A1L5FC69"/>
<dbReference type="Gene3D" id="1.10.3910.10">
    <property type="entry name" value="SP0561-like"/>
    <property type="match status" value="1"/>
</dbReference>
<name>A0A1L5FC69_CLOKL</name>
<sequence length="65" mass="7076">MDKINKDTTVGEVIRMNPANAQKLMNFGMGCVGCPSAQSETLREASLVHGIDLDRLIKALSEDKN</sequence>
<reference evidence="2 3" key="1">
    <citation type="submission" date="2016-12" db="EMBL/GenBank/DDBJ databases">
        <title>Complete genome sequence of Clostridium kluyveri JZZ isolated from the pit mud of a Chinese flavor liquor-making factory.</title>
        <authorList>
            <person name="Wang Y."/>
        </authorList>
    </citation>
    <scope>NUCLEOTIDE SEQUENCE [LARGE SCALE GENOMIC DNA]</scope>
    <source>
        <strain evidence="2 3">JZZ</strain>
    </source>
</reference>
<dbReference type="OMA" id="ACMVHGI"/>
<protein>
    <submittedName>
        <fullName evidence="2">Disulfide oxidoreductase</fullName>
    </submittedName>
</protein>
<dbReference type="EMBL" id="CP018335">
    <property type="protein sequence ID" value="APM40609.1"/>
    <property type="molecule type" value="Genomic_DNA"/>
</dbReference>
<dbReference type="SUPFAM" id="SSF140683">
    <property type="entry name" value="SP0561-like"/>
    <property type="match status" value="1"/>
</dbReference>
<dbReference type="Proteomes" id="UP000184604">
    <property type="component" value="Chromosome"/>
</dbReference>
<accession>A0A1L5FC69</accession>
<dbReference type="InterPro" id="IPR038062">
    <property type="entry name" value="ScdA-like_N_sf"/>
</dbReference>
<dbReference type="NCBIfam" id="TIGR03980">
    <property type="entry name" value="prismane_assoc"/>
    <property type="match status" value="1"/>
</dbReference>
<gene>
    <name evidence="2" type="ORF">BS101_18720</name>
</gene>
<dbReference type="InterPro" id="IPR023883">
    <property type="entry name" value="CHP03980_redox-disulphide"/>
</dbReference>
<evidence type="ECO:0000313" key="2">
    <source>
        <dbReference type="EMBL" id="APM40609.1"/>
    </source>
</evidence>